<dbReference type="InterPro" id="IPR036457">
    <property type="entry name" value="PPM-type-like_dom_sf"/>
</dbReference>
<feature type="transmembrane region" description="Helical" evidence="2">
    <location>
        <begin position="12"/>
        <end position="30"/>
    </location>
</feature>
<reference evidence="4 5" key="1">
    <citation type="submission" date="2009-01" db="EMBL/GenBank/DDBJ databases">
        <authorList>
            <person name="Fulton L."/>
            <person name="Clifton S."/>
            <person name="Fulton B."/>
            <person name="Xu J."/>
            <person name="Minx P."/>
            <person name="Pepin K.H."/>
            <person name="Johnson M."/>
            <person name="Bhonagiri V."/>
            <person name="Nash W.E."/>
            <person name="Mardis E.R."/>
            <person name="Wilson R.K."/>
        </authorList>
    </citation>
    <scope>NUCLEOTIDE SEQUENCE [LARGE SCALE GENOMIC DNA]</scope>
    <source>
        <strain evidence="4 5">DSM 5476</strain>
    </source>
</reference>
<dbReference type="AlphaFoldDB" id="C0E8R5"/>
<dbReference type="eggNOG" id="COG2208">
    <property type="taxonomic scope" value="Bacteria"/>
</dbReference>
<keyword evidence="2" id="KW-0472">Membrane</keyword>
<feature type="domain" description="PPM-type phosphatase" evidence="3">
    <location>
        <begin position="560"/>
        <end position="763"/>
    </location>
</feature>
<dbReference type="GO" id="GO:0016791">
    <property type="term" value="F:phosphatase activity"/>
    <property type="evidence" value="ECO:0007669"/>
    <property type="project" value="TreeGrafter"/>
</dbReference>
<evidence type="ECO:0000256" key="2">
    <source>
        <dbReference type="SAM" id="Phobius"/>
    </source>
</evidence>
<accession>C0E8R5</accession>
<dbReference type="EMBL" id="ACEC01000009">
    <property type="protein sequence ID" value="EEG32121.1"/>
    <property type="molecule type" value="Genomic_DNA"/>
</dbReference>
<dbReference type="Proteomes" id="UP000003340">
    <property type="component" value="Unassembled WGS sequence"/>
</dbReference>
<protein>
    <submittedName>
        <fullName evidence="4">Putative stage II sporulation protein E</fullName>
    </submittedName>
</protein>
<dbReference type="Pfam" id="PF19732">
    <property type="entry name" value="SpoIIE_N"/>
    <property type="match status" value="1"/>
</dbReference>
<feature type="transmembrane region" description="Helical" evidence="2">
    <location>
        <begin position="254"/>
        <end position="272"/>
    </location>
</feature>
<evidence type="ECO:0000259" key="3">
    <source>
        <dbReference type="SMART" id="SM00331"/>
    </source>
</evidence>
<name>C0E8R5_9FIRM</name>
<dbReference type="Pfam" id="PF07228">
    <property type="entry name" value="SpoIIE"/>
    <property type="match status" value="1"/>
</dbReference>
<dbReference type="SUPFAM" id="SSF81606">
    <property type="entry name" value="PP2C-like"/>
    <property type="match status" value="1"/>
</dbReference>
<feature type="transmembrane region" description="Helical" evidence="2">
    <location>
        <begin position="75"/>
        <end position="92"/>
    </location>
</feature>
<gene>
    <name evidence="4" type="ORF">CLOSTMETH_00210</name>
</gene>
<keyword evidence="5" id="KW-1185">Reference proteome</keyword>
<evidence type="ECO:0000313" key="5">
    <source>
        <dbReference type="Proteomes" id="UP000003340"/>
    </source>
</evidence>
<feature type="transmembrane region" description="Helical" evidence="2">
    <location>
        <begin position="104"/>
        <end position="124"/>
    </location>
</feature>
<feature type="transmembrane region" description="Helical" evidence="2">
    <location>
        <begin position="169"/>
        <end position="189"/>
    </location>
</feature>
<dbReference type="PANTHER" id="PTHR43156:SF2">
    <property type="entry name" value="STAGE II SPORULATION PROTEIN E"/>
    <property type="match status" value="1"/>
</dbReference>
<feature type="transmembrane region" description="Helical" evidence="2">
    <location>
        <begin position="195"/>
        <end position="220"/>
    </location>
</feature>
<dbReference type="HOGENOM" id="CLU_017349_2_0_9"/>
<reference evidence="4 5" key="2">
    <citation type="submission" date="2009-02" db="EMBL/GenBank/DDBJ databases">
        <title>Draft genome sequence of Clostridium methylpentosum (DSM 5476).</title>
        <authorList>
            <person name="Sudarsanam P."/>
            <person name="Ley R."/>
            <person name="Guruge J."/>
            <person name="Turnbaugh P.J."/>
            <person name="Mahowald M."/>
            <person name="Liep D."/>
            <person name="Gordon J."/>
        </authorList>
    </citation>
    <scope>NUCLEOTIDE SEQUENCE [LARGE SCALE GENOMIC DNA]</scope>
    <source>
        <strain evidence="4 5">DSM 5476</strain>
    </source>
</reference>
<dbReference type="STRING" id="537013.CLOSTMETH_00210"/>
<dbReference type="InterPro" id="IPR001932">
    <property type="entry name" value="PPM-type_phosphatase-like_dom"/>
</dbReference>
<evidence type="ECO:0000313" key="4">
    <source>
        <dbReference type="EMBL" id="EEG32121.1"/>
    </source>
</evidence>
<keyword evidence="2" id="KW-1133">Transmembrane helix</keyword>
<comment type="caution">
    <text evidence="4">The sequence shown here is derived from an EMBL/GenBank/DDBJ whole genome shotgun (WGS) entry which is preliminary data.</text>
</comment>
<dbReference type="SMART" id="SM00331">
    <property type="entry name" value="PP2C_SIG"/>
    <property type="match status" value="1"/>
</dbReference>
<organism evidence="4 5">
    <name type="scientific">[Clostridium] methylpentosum DSM 5476</name>
    <dbReference type="NCBI Taxonomy" id="537013"/>
    <lineage>
        <taxon>Bacteria</taxon>
        <taxon>Bacillati</taxon>
        <taxon>Bacillota</taxon>
        <taxon>Clostridia</taxon>
        <taxon>Eubacteriales</taxon>
        <taxon>Oscillospiraceae</taxon>
        <taxon>Oscillospiraceae incertae sedis</taxon>
    </lineage>
</organism>
<feature type="transmembrane region" description="Helical" evidence="2">
    <location>
        <begin position="136"/>
        <end position="157"/>
    </location>
</feature>
<keyword evidence="1" id="KW-0378">Hydrolase</keyword>
<dbReference type="Gene3D" id="3.60.40.10">
    <property type="entry name" value="PPM-type phosphatase domain"/>
    <property type="match status" value="1"/>
</dbReference>
<dbReference type="InterPro" id="IPR052016">
    <property type="entry name" value="Bact_Sigma-Reg"/>
</dbReference>
<evidence type="ECO:0000256" key="1">
    <source>
        <dbReference type="ARBA" id="ARBA00022801"/>
    </source>
</evidence>
<sequence length="768" mass="83657">MRTKLLHTQQSLAHRTVLSAIAVAVFSFLVSNAKVLGSFSPFGLSFCMAVPGPLTIFSFLGSILGYIVFGGVQQNAVYIAGLVLCVAVKLAFTPRGKSSRFLYGFRSIVAFASLMIVNIFYSAVVAVSVPTLLLRVAESVLCGCLAYMSSAVLDAVGQKKLEFNFVERASLAILSILLLMALSGIQVGGLNIARFIGAACIMVAVYRLGYSGGAVAAILFTIAMVLYEPSTAVSAGSFIISAFLAGVFKPFGKIGQAAVFLSASTFIGIVLGSDAVSTANLLEVLGGVILFMLIPDKVYQKFDSRKAVQQADPDISGIKEQLSHKLRFTAKTLVDLQESVQEVSDRMEEISVNDITTVYSKTCNQVCKDCGLNTFCWVTAYSDAMNALNAATRQLRNHGKLTRESSPFFFQQKCCQLDTYIQSINHNYKDYLARENAARRISEARLVAIEQFEGIANMLCEMSTELSEVASVDSHAGETVRQVFDHNGYRMAEAGCVLDRYGRMCIDVYLDEEPRHNDLPVICNQITDQLDREFELPSRMRADGRTKLSFFEKANLSVDFHAAQISNNNNKYCGDSFEQFMDSKGFVHLILSDGMGSGSHAALDSTMTCSIVHRLIKAGFGFESAFKLINLSFLVKSREESLATLDVCSIDLYTGEAEFIKAGAASSFVLRDKRVTKVESSSLPIGIIQGIGFDRYHIKLGAGDIVALVSDGALATGEDWLGSELQLLRDRPAEEIAKRLCSEAERRRIDGHSDDVTVLVAKINKAGK</sequence>
<dbReference type="InterPro" id="IPR045768">
    <property type="entry name" value="SpoIIE_N"/>
</dbReference>
<proteinExistence type="predicted"/>
<dbReference type="PANTHER" id="PTHR43156">
    <property type="entry name" value="STAGE II SPORULATION PROTEIN E-RELATED"/>
    <property type="match status" value="1"/>
</dbReference>
<keyword evidence="2" id="KW-0812">Transmembrane</keyword>
<feature type="transmembrane region" description="Helical" evidence="2">
    <location>
        <begin position="42"/>
        <end position="69"/>
    </location>
</feature>
<feature type="transmembrane region" description="Helical" evidence="2">
    <location>
        <begin position="232"/>
        <end position="248"/>
    </location>
</feature>